<dbReference type="GO" id="GO:0017004">
    <property type="term" value="P:cytochrome complex assembly"/>
    <property type="evidence" value="ECO:0007669"/>
    <property type="project" value="UniProtKB-KW"/>
</dbReference>
<dbReference type="PANTHER" id="PTHR42852">
    <property type="entry name" value="THIOL:DISULFIDE INTERCHANGE PROTEIN DSBE"/>
    <property type="match status" value="1"/>
</dbReference>
<dbReference type="CDD" id="cd02966">
    <property type="entry name" value="TlpA_like_family"/>
    <property type="match status" value="1"/>
</dbReference>
<reference evidence="6 7" key="1">
    <citation type="submission" date="2019-03" db="EMBL/GenBank/DDBJ databases">
        <title>Genomic Encyclopedia of Archaeal and Bacterial Type Strains, Phase II (KMG-II): from individual species to whole genera.</title>
        <authorList>
            <person name="Goeker M."/>
        </authorList>
    </citation>
    <scope>NUCLEOTIDE SEQUENCE [LARGE SCALE GENOMIC DNA]</scope>
    <source>
        <strain evidence="6 7">DSM 19035</strain>
    </source>
</reference>
<protein>
    <submittedName>
        <fullName evidence="6">AhpC/TSA family protein</fullName>
    </submittedName>
</protein>
<sequence>MVISFIEVLNVTFGKYGCKCILILSFLLNTYITKASNVKYNQIDSTVRISGHITKDSDPIDSIRVIYKHEYLFGVIDKNTSVYTVYPTNTGNFTINLKSSKELGKISQMVFYFHDDHVIAEEYLVRYDDNIDMSVSRHGDNVNLVFDGFGKDKYTCRREVELIYATLLDQYIKIYSSRIMKEPLLIDSLNRIWSKALTFPIDDFKNKISEHELNVLRADALAKYPIPKRGLISIAYNSTSSTHERKIIAQSFLSDFSLKPSFDDSIYSLSYKSLENMFMNLQDYIVYSRGNIEFSISDVFNLIKSNFSGDLRERLYLQLLINPKYKRFGRKESSMDYELCLKEAYDNSRNLIIKNEFLQRLSTVLKGQDAYNFSLPNTNGDTVKLSDFKGKVVILDIWYTGCIPCREFSQRMEKEVYPKFRKNSDFSVISVSIDKTKVEWLKSVKAGLYTSGENINLYTDGLQSYHPLLKKYGVMALPFLLMIDKKGRIYSRLNNLMSSSDIDILISAALKHI</sequence>
<dbReference type="OrthoDB" id="9815205at2"/>
<feature type="domain" description="Thioredoxin" evidence="5">
    <location>
        <begin position="364"/>
        <end position="513"/>
    </location>
</feature>
<comment type="subcellular location">
    <subcellularLocation>
        <location evidence="1">Cell envelope</location>
    </subcellularLocation>
</comment>
<comment type="caution">
    <text evidence="6">The sequence shown here is derived from an EMBL/GenBank/DDBJ whole genome shotgun (WGS) entry which is preliminary data.</text>
</comment>
<dbReference type="EMBL" id="SNYC01000005">
    <property type="protein sequence ID" value="TDQ08474.1"/>
    <property type="molecule type" value="Genomic_DNA"/>
</dbReference>
<dbReference type="Pfam" id="PF00578">
    <property type="entry name" value="AhpC-TSA"/>
    <property type="match status" value="1"/>
</dbReference>
<dbReference type="InterPro" id="IPR000866">
    <property type="entry name" value="AhpC/TSA"/>
</dbReference>
<dbReference type="InterPro" id="IPR050553">
    <property type="entry name" value="Thioredoxin_ResA/DsbE_sf"/>
</dbReference>
<evidence type="ECO:0000256" key="4">
    <source>
        <dbReference type="ARBA" id="ARBA00023284"/>
    </source>
</evidence>
<dbReference type="GO" id="GO:0016209">
    <property type="term" value="F:antioxidant activity"/>
    <property type="evidence" value="ECO:0007669"/>
    <property type="project" value="InterPro"/>
</dbReference>
<dbReference type="AlphaFoldDB" id="A0A4V3D0Z9"/>
<keyword evidence="2" id="KW-0201">Cytochrome c-type biogenesis</keyword>
<dbReference type="Gene3D" id="3.40.30.10">
    <property type="entry name" value="Glutaredoxin"/>
    <property type="match status" value="1"/>
</dbReference>
<evidence type="ECO:0000313" key="6">
    <source>
        <dbReference type="EMBL" id="TDQ08474.1"/>
    </source>
</evidence>
<evidence type="ECO:0000259" key="5">
    <source>
        <dbReference type="PROSITE" id="PS51352"/>
    </source>
</evidence>
<dbReference type="InterPro" id="IPR036249">
    <property type="entry name" value="Thioredoxin-like_sf"/>
</dbReference>
<evidence type="ECO:0000256" key="3">
    <source>
        <dbReference type="ARBA" id="ARBA00023157"/>
    </source>
</evidence>
<keyword evidence="3" id="KW-1015">Disulfide bond</keyword>
<evidence type="ECO:0000256" key="1">
    <source>
        <dbReference type="ARBA" id="ARBA00004196"/>
    </source>
</evidence>
<gene>
    <name evidence="6" type="ORF">ATK78_2988</name>
</gene>
<dbReference type="PANTHER" id="PTHR42852:SF6">
    <property type="entry name" value="THIOL:DISULFIDE INTERCHANGE PROTEIN DSBE"/>
    <property type="match status" value="1"/>
</dbReference>
<keyword evidence="4" id="KW-0676">Redox-active center</keyword>
<evidence type="ECO:0000256" key="2">
    <source>
        <dbReference type="ARBA" id="ARBA00022748"/>
    </source>
</evidence>
<accession>A0A4V3D0Z9</accession>
<dbReference type="GO" id="GO:0030313">
    <property type="term" value="C:cell envelope"/>
    <property type="evidence" value="ECO:0007669"/>
    <property type="project" value="UniProtKB-SubCell"/>
</dbReference>
<dbReference type="SUPFAM" id="SSF52833">
    <property type="entry name" value="Thioredoxin-like"/>
    <property type="match status" value="1"/>
</dbReference>
<name>A0A4V3D0Z9_9SPHI</name>
<proteinExistence type="predicted"/>
<dbReference type="PROSITE" id="PS51352">
    <property type="entry name" value="THIOREDOXIN_2"/>
    <property type="match status" value="1"/>
</dbReference>
<keyword evidence="7" id="KW-1185">Reference proteome</keyword>
<dbReference type="Proteomes" id="UP000295620">
    <property type="component" value="Unassembled WGS sequence"/>
</dbReference>
<dbReference type="InterPro" id="IPR013766">
    <property type="entry name" value="Thioredoxin_domain"/>
</dbReference>
<dbReference type="GO" id="GO:0016491">
    <property type="term" value="F:oxidoreductase activity"/>
    <property type="evidence" value="ECO:0007669"/>
    <property type="project" value="InterPro"/>
</dbReference>
<organism evidence="6 7">
    <name type="scientific">Pedobacter metabolipauper</name>
    <dbReference type="NCBI Taxonomy" id="425513"/>
    <lineage>
        <taxon>Bacteria</taxon>
        <taxon>Pseudomonadati</taxon>
        <taxon>Bacteroidota</taxon>
        <taxon>Sphingobacteriia</taxon>
        <taxon>Sphingobacteriales</taxon>
        <taxon>Sphingobacteriaceae</taxon>
        <taxon>Pedobacter</taxon>
    </lineage>
</organism>
<evidence type="ECO:0000313" key="7">
    <source>
        <dbReference type="Proteomes" id="UP000295620"/>
    </source>
</evidence>